<keyword evidence="5" id="KW-0998">Cell outer membrane</keyword>
<dbReference type="GO" id="GO:0019867">
    <property type="term" value="C:outer membrane"/>
    <property type="evidence" value="ECO:0007669"/>
    <property type="project" value="InterPro"/>
</dbReference>
<evidence type="ECO:0000256" key="3">
    <source>
        <dbReference type="ARBA" id="ARBA00022729"/>
    </source>
</evidence>
<gene>
    <name evidence="8" type="ordered locus">Rmar_2555</name>
</gene>
<dbReference type="Proteomes" id="UP000002221">
    <property type="component" value="Chromosome"/>
</dbReference>
<dbReference type="PANTHER" id="PTHR12815:SF47">
    <property type="entry name" value="TRANSLOCATION AND ASSEMBLY MODULE SUBUNIT TAMA"/>
    <property type="match status" value="1"/>
</dbReference>
<sequence length="803" mass="91173">MLLCLIGWGLLGGLPVWGQTQQQFFSEAWLVRDVRLEGNRSFSDEILRPYIHTTANRRFLGIPGLTWWLWLYKLGASGKLGGLLSRALMASGEPPAYYEPAVVQADVERLTLFYRQEGFPRARVEARLDTLRPGQLRVIFHIDEGPPTYLRHVRYEGIETLSPELQRALLAGSRLRHDPPTDTSRQLRARDQRYSELMLLEERQRLMDFLWNAGYAAVTRDSIRAIVIPARPDSFDLIFRIHPGPRFRFGDLEAEVDGPEPDPFFRRDTLWLEPAADTLAPGRLVVTRRQERRLKPSFLARMLRFRPGDWYNRALLLSTRRRLEATGLFSYVRIEPAWRDTLRLPGEAAPRLPHRLTLTTRPRHRMRLETFMLQRNGLLTGSENELGTGVAVTYENANLLGRAETFSLRTAGSISGNFEEGLLTSAQLEITASLVYPYAVRPFGALERWLRLYDARTRLSLSLLTARRDVLRLVIRGRGTARFRLELQHTPTLTSFVDLLDLSLSNPDTLSGFRATFLDEVLRPIEDPVQRAQILDDYTVPQINDVVRYTLQSARFNPLRRERGYAHELSVETGGLLSDLLDRTVFTPGRHEGTLPGLPLFRSGATGNRLLYRPYVRASLDLRRYRPLRSGTVLVGKLQLGAAHPIGRSDVIPFDRRFYSGGANSVRGWPLRGLGPGRLQLTDNLDGTNLLGGEFKLEASLELRQRLLRRVLAADWIGTVFTDAGNVWLGPRNPGPEAGHFRLGRFVQDLGWGGGVGLRLAWEYLIIRLDVAYRLHDPARPEAGLLPDGLHRPTLHFGIGHAF</sequence>
<dbReference type="eggNOG" id="COG4775">
    <property type="taxonomic scope" value="Bacteria"/>
</dbReference>
<dbReference type="STRING" id="518766.Rmar_2555"/>
<evidence type="ECO:0000259" key="7">
    <source>
        <dbReference type="Pfam" id="PF07244"/>
    </source>
</evidence>
<evidence type="ECO:0000256" key="5">
    <source>
        <dbReference type="ARBA" id="ARBA00023237"/>
    </source>
</evidence>
<dbReference type="InterPro" id="IPR039910">
    <property type="entry name" value="D15-like"/>
</dbReference>
<dbReference type="Gene3D" id="2.40.160.50">
    <property type="entry name" value="membrane protein fhac: a member of the omp85/tpsb transporter family"/>
    <property type="match status" value="1"/>
</dbReference>
<evidence type="ECO:0000256" key="2">
    <source>
        <dbReference type="ARBA" id="ARBA00022692"/>
    </source>
</evidence>
<dbReference type="PANTHER" id="PTHR12815">
    <property type="entry name" value="SORTING AND ASSEMBLY MACHINERY SAMM50 PROTEIN FAMILY MEMBER"/>
    <property type="match status" value="1"/>
</dbReference>
<evidence type="ECO:0000313" key="8">
    <source>
        <dbReference type="EMBL" id="ACY49431.1"/>
    </source>
</evidence>
<dbReference type="InterPro" id="IPR000184">
    <property type="entry name" value="Bac_surfAg_D15"/>
</dbReference>
<feature type="domain" description="POTRA" evidence="7">
    <location>
        <begin position="31"/>
        <end position="145"/>
    </location>
</feature>
<evidence type="ECO:0000256" key="4">
    <source>
        <dbReference type="ARBA" id="ARBA00023136"/>
    </source>
</evidence>
<reference evidence="8 9" key="1">
    <citation type="journal article" date="2009" name="Stand. Genomic Sci.">
        <title>Complete genome sequence of Rhodothermus marinus type strain (R-10).</title>
        <authorList>
            <person name="Nolan M."/>
            <person name="Tindall B.J."/>
            <person name="Pomrenke H."/>
            <person name="Lapidus A."/>
            <person name="Copeland A."/>
            <person name="Glavina Del Rio T."/>
            <person name="Lucas S."/>
            <person name="Chen F."/>
            <person name="Tice H."/>
            <person name="Cheng J.F."/>
            <person name="Saunders E."/>
            <person name="Han C."/>
            <person name="Bruce D."/>
            <person name="Goodwin L."/>
            <person name="Chain P."/>
            <person name="Pitluck S."/>
            <person name="Ovchinikova G."/>
            <person name="Pati A."/>
            <person name="Ivanova N."/>
            <person name="Mavromatis K."/>
            <person name="Chen A."/>
            <person name="Palaniappan K."/>
            <person name="Land M."/>
            <person name="Hauser L."/>
            <person name="Chang Y.J."/>
            <person name="Jeffries C.D."/>
            <person name="Brettin T."/>
            <person name="Goker M."/>
            <person name="Bristow J."/>
            <person name="Eisen J.A."/>
            <person name="Markowitz V."/>
            <person name="Hugenholtz P."/>
            <person name="Kyrpides N.C."/>
            <person name="Klenk H.P."/>
            <person name="Detter J.C."/>
        </authorList>
    </citation>
    <scope>NUCLEOTIDE SEQUENCE [LARGE SCALE GENOMIC DNA]</scope>
    <source>
        <strain evidence="9">ATCC 43812 / DSM 4252 / R-10</strain>
    </source>
</reference>
<dbReference type="AlphaFoldDB" id="D0MFU2"/>
<keyword evidence="4" id="KW-0472">Membrane</keyword>
<protein>
    <submittedName>
        <fullName evidence="8">Surface antigen (D15)</fullName>
    </submittedName>
</protein>
<dbReference type="Pfam" id="PF01103">
    <property type="entry name" value="Omp85"/>
    <property type="match status" value="1"/>
</dbReference>
<comment type="subcellular location">
    <subcellularLocation>
        <location evidence="1">Membrane</location>
    </subcellularLocation>
</comment>
<dbReference type="Pfam" id="PF07244">
    <property type="entry name" value="POTRA"/>
    <property type="match status" value="2"/>
</dbReference>
<feature type="domain" description="Bacterial surface antigen (D15)" evidence="6">
    <location>
        <begin position="615"/>
        <end position="803"/>
    </location>
</feature>
<dbReference type="RefSeq" id="WP_012845041.1">
    <property type="nucleotide sequence ID" value="NC_013501.1"/>
</dbReference>
<dbReference type="InterPro" id="IPR010827">
    <property type="entry name" value="BamA/TamA_POTRA"/>
</dbReference>
<keyword evidence="2" id="KW-0812">Transmembrane</keyword>
<feature type="domain" description="POTRA" evidence="7">
    <location>
        <begin position="292"/>
        <end position="336"/>
    </location>
</feature>
<keyword evidence="3" id="KW-0732">Signal</keyword>
<evidence type="ECO:0000256" key="1">
    <source>
        <dbReference type="ARBA" id="ARBA00004370"/>
    </source>
</evidence>
<dbReference type="Gene3D" id="3.10.20.310">
    <property type="entry name" value="membrane protein fhac"/>
    <property type="match status" value="2"/>
</dbReference>
<dbReference type="KEGG" id="rmr:Rmar_2555"/>
<accession>D0MFU2</accession>
<proteinExistence type="predicted"/>
<evidence type="ECO:0000259" key="6">
    <source>
        <dbReference type="Pfam" id="PF01103"/>
    </source>
</evidence>
<name>D0MFU2_RHOM4</name>
<keyword evidence="9" id="KW-1185">Reference proteome</keyword>
<dbReference type="EMBL" id="CP001807">
    <property type="protein sequence ID" value="ACY49431.1"/>
    <property type="molecule type" value="Genomic_DNA"/>
</dbReference>
<dbReference type="HOGENOM" id="CLU_010929_0_0_10"/>
<evidence type="ECO:0000313" key="9">
    <source>
        <dbReference type="Proteomes" id="UP000002221"/>
    </source>
</evidence>
<dbReference type="OrthoDB" id="9814535at2"/>
<organism evidence="8 9">
    <name type="scientific">Rhodothermus marinus (strain ATCC 43812 / DSM 4252 / R-10)</name>
    <name type="common">Rhodothermus obamensis</name>
    <dbReference type="NCBI Taxonomy" id="518766"/>
    <lineage>
        <taxon>Bacteria</taxon>
        <taxon>Pseudomonadati</taxon>
        <taxon>Rhodothermota</taxon>
        <taxon>Rhodothermia</taxon>
        <taxon>Rhodothermales</taxon>
        <taxon>Rhodothermaceae</taxon>
        <taxon>Rhodothermus</taxon>
    </lineage>
</organism>